<evidence type="ECO:0000313" key="2">
    <source>
        <dbReference type="EMBL" id="EIJ87546.1"/>
    </source>
</evidence>
<organism evidence="2 3">
    <name type="scientific">Nematocida parisii (strain ERTm3)</name>
    <name type="common">Nematode killer fungus</name>
    <dbReference type="NCBI Taxonomy" id="935791"/>
    <lineage>
        <taxon>Eukaryota</taxon>
        <taxon>Fungi</taxon>
        <taxon>Fungi incertae sedis</taxon>
        <taxon>Microsporidia</taxon>
        <taxon>Nematocida</taxon>
    </lineage>
</organism>
<keyword evidence="1" id="KW-1133">Transmembrane helix</keyword>
<reference evidence="2" key="1">
    <citation type="submission" date="2011-01" db="EMBL/GenBank/DDBJ databases">
        <title>The Genome Sequence of Nematocida parisii strain ERTm3.</title>
        <authorList>
            <consortium name="The Broad Institute Genome Sequencing Platform"/>
            <consortium name="The Broad Institute Genome Sequencing Center for Infectious Disease"/>
            <person name="Cuomo C."/>
            <person name="Troemel E."/>
            <person name="Young S.K."/>
            <person name="Zeng Q."/>
            <person name="Gargeya S."/>
            <person name="Fitzgerald M."/>
            <person name="Haas B."/>
            <person name="Abouelleil A."/>
            <person name="Alvarado L."/>
            <person name="Arachchi H.M."/>
            <person name="Berlin A."/>
            <person name="Chapman S.B."/>
            <person name="Gearin G."/>
            <person name="Goldberg J."/>
            <person name="Griggs A."/>
            <person name="Gujja S."/>
            <person name="Hansen M."/>
            <person name="Heiman D."/>
            <person name="Howarth C."/>
            <person name="Larimer J."/>
            <person name="Lui A."/>
            <person name="MacDonald P.J.P."/>
            <person name="McCowen C."/>
            <person name="Montmayeur A."/>
            <person name="Murphy C."/>
            <person name="Neiman D."/>
            <person name="Pearson M."/>
            <person name="Priest M."/>
            <person name="Roberts A."/>
            <person name="Saif S."/>
            <person name="Shea T."/>
            <person name="Sisk P."/>
            <person name="Stolte C."/>
            <person name="Sykes S."/>
            <person name="Wortman J."/>
            <person name="Nusbaum C."/>
            <person name="Birren B."/>
        </authorList>
    </citation>
    <scope>NUCLEOTIDE SEQUENCE</scope>
    <source>
        <strain evidence="2">ERTm3</strain>
    </source>
</reference>
<accession>I3EE99</accession>
<dbReference type="VEuPathDB" id="MicrosporidiaDB:NEQG_02093"/>
<keyword evidence="1" id="KW-0812">Transmembrane</keyword>
<dbReference type="AlphaFoldDB" id="I3EE99"/>
<evidence type="ECO:0000256" key="1">
    <source>
        <dbReference type="SAM" id="Phobius"/>
    </source>
</evidence>
<dbReference type="InParanoid" id="I3EE99"/>
<proteinExistence type="predicted"/>
<dbReference type="HOGENOM" id="CLU_2961331_0_0_1"/>
<dbReference type="EMBL" id="GL870881">
    <property type="protein sequence ID" value="EIJ87546.1"/>
    <property type="molecule type" value="Genomic_DNA"/>
</dbReference>
<sequence length="59" mass="6915">MHRQDRKNIVYPFLILELYISFEYSFLFQASAIINLNNTMLVKDYAIEGARVNPEGPCF</sequence>
<name>I3EE99_NEMP3</name>
<protein>
    <submittedName>
        <fullName evidence="2">Uncharacterized protein</fullName>
    </submittedName>
</protein>
<keyword evidence="3" id="KW-1185">Reference proteome</keyword>
<feature type="transmembrane region" description="Helical" evidence="1">
    <location>
        <begin position="9"/>
        <end position="34"/>
    </location>
</feature>
<keyword evidence="1" id="KW-0472">Membrane</keyword>
<gene>
    <name evidence="2" type="ORF">NEQG_02093</name>
</gene>
<evidence type="ECO:0000313" key="3">
    <source>
        <dbReference type="Proteomes" id="UP000002872"/>
    </source>
</evidence>
<dbReference type="Proteomes" id="UP000002872">
    <property type="component" value="Unassembled WGS sequence"/>
</dbReference>